<evidence type="ECO:0000313" key="2">
    <source>
        <dbReference type="Proteomes" id="UP000887116"/>
    </source>
</evidence>
<keyword evidence="2" id="KW-1185">Reference proteome</keyword>
<reference evidence="1" key="1">
    <citation type="submission" date="2020-07" db="EMBL/GenBank/DDBJ databases">
        <title>Multicomponent nature underlies the extraordinary mechanical properties of spider dragline silk.</title>
        <authorList>
            <person name="Kono N."/>
            <person name="Nakamura H."/>
            <person name="Mori M."/>
            <person name="Yoshida Y."/>
            <person name="Ohtoshi R."/>
            <person name="Malay A.D."/>
            <person name="Moran D.A.P."/>
            <person name="Tomita M."/>
            <person name="Numata K."/>
            <person name="Arakawa K."/>
        </authorList>
    </citation>
    <scope>NUCLEOTIDE SEQUENCE</scope>
</reference>
<comment type="caution">
    <text evidence="1">The sequence shown here is derived from an EMBL/GenBank/DDBJ whole genome shotgun (WGS) entry which is preliminary data.</text>
</comment>
<protein>
    <submittedName>
        <fullName evidence="1">Uncharacterized protein</fullName>
    </submittedName>
</protein>
<name>A0A8X6K8V2_TRICU</name>
<accession>A0A8X6K8V2</accession>
<proteinExistence type="predicted"/>
<dbReference type="Proteomes" id="UP000887116">
    <property type="component" value="Unassembled WGS sequence"/>
</dbReference>
<dbReference type="AlphaFoldDB" id="A0A8X6K8V2"/>
<feature type="non-terminal residue" evidence="1">
    <location>
        <position position="1"/>
    </location>
</feature>
<sequence>IVSKNIQTLNYNIIKILELLADESLENFLLKNLNITTNHDFVTFYRGLCSHRCNVGGISCHWTLLSI</sequence>
<evidence type="ECO:0000313" key="1">
    <source>
        <dbReference type="EMBL" id="GFQ64623.1"/>
    </source>
</evidence>
<organism evidence="1 2">
    <name type="scientific">Trichonephila clavata</name>
    <name type="common">Joro spider</name>
    <name type="synonym">Nephila clavata</name>
    <dbReference type="NCBI Taxonomy" id="2740835"/>
    <lineage>
        <taxon>Eukaryota</taxon>
        <taxon>Metazoa</taxon>
        <taxon>Ecdysozoa</taxon>
        <taxon>Arthropoda</taxon>
        <taxon>Chelicerata</taxon>
        <taxon>Arachnida</taxon>
        <taxon>Araneae</taxon>
        <taxon>Araneomorphae</taxon>
        <taxon>Entelegynae</taxon>
        <taxon>Araneoidea</taxon>
        <taxon>Nephilidae</taxon>
        <taxon>Trichonephila</taxon>
    </lineage>
</organism>
<dbReference type="EMBL" id="BMAO01000130">
    <property type="protein sequence ID" value="GFQ64623.1"/>
    <property type="molecule type" value="Genomic_DNA"/>
</dbReference>
<gene>
    <name evidence="1" type="ORF">TNCT_284971</name>
</gene>